<name>A0A7J6TSN3_PEROL</name>
<feature type="coiled-coil region" evidence="1">
    <location>
        <begin position="39"/>
        <end position="84"/>
    </location>
</feature>
<dbReference type="Proteomes" id="UP000574390">
    <property type="component" value="Unassembled WGS sequence"/>
</dbReference>
<feature type="compositionally biased region" description="Low complexity" evidence="2">
    <location>
        <begin position="191"/>
        <end position="202"/>
    </location>
</feature>
<reference evidence="3 4" key="1">
    <citation type="submission" date="2020-04" db="EMBL/GenBank/DDBJ databases">
        <title>Perkinsus olseni comparative genomics.</title>
        <authorList>
            <person name="Bogema D.R."/>
        </authorList>
    </citation>
    <scope>NUCLEOTIDE SEQUENCE [LARGE SCALE GENOMIC DNA]</scope>
    <source>
        <strain evidence="3">ATCC PRA-205</strain>
    </source>
</reference>
<feature type="region of interest" description="Disordered" evidence="2">
    <location>
        <begin position="172"/>
        <end position="234"/>
    </location>
</feature>
<evidence type="ECO:0000256" key="2">
    <source>
        <dbReference type="SAM" id="MobiDB-lite"/>
    </source>
</evidence>
<evidence type="ECO:0000256" key="1">
    <source>
        <dbReference type="SAM" id="Coils"/>
    </source>
</evidence>
<dbReference type="EMBL" id="JABANM010004981">
    <property type="protein sequence ID" value="KAF4748384.1"/>
    <property type="molecule type" value="Genomic_DNA"/>
</dbReference>
<feature type="region of interest" description="Disordered" evidence="2">
    <location>
        <begin position="1"/>
        <end position="38"/>
    </location>
</feature>
<gene>
    <name evidence="3" type="ORF">FOZ62_028446</name>
</gene>
<organism evidence="3 4">
    <name type="scientific">Perkinsus olseni</name>
    <name type="common">Perkinsus atlanticus</name>
    <dbReference type="NCBI Taxonomy" id="32597"/>
    <lineage>
        <taxon>Eukaryota</taxon>
        <taxon>Sar</taxon>
        <taxon>Alveolata</taxon>
        <taxon>Perkinsozoa</taxon>
        <taxon>Perkinsea</taxon>
        <taxon>Perkinsida</taxon>
        <taxon>Perkinsidae</taxon>
        <taxon>Perkinsus</taxon>
    </lineage>
</organism>
<protein>
    <submittedName>
        <fullName evidence="3">Uncharacterized protein</fullName>
    </submittedName>
</protein>
<feature type="compositionally biased region" description="Acidic residues" evidence="2">
    <location>
        <begin position="16"/>
        <end position="29"/>
    </location>
</feature>
<feature type="coiled-coil region" evidence="1">
    <location>
        <begin position="287"/>
        <end position="317"/>
    </location>
</feature>
<keyword evidence="1" id="KW-0175">Coiled coil</keyword>
<proteinExistence type="predicted"/>
<feature type="compositionally biased region" description="Polar residues" evidence="2">
    <location>
        <begin position="221"/>
        <end position="232"/>
    </location>
</feature>
<comment type="caution">
    <text evidence="3">The sequence shown here is derived from an EMBL/GenBank/DDBJ whole genome shotgun (WGS) entry which is preliminary data.</text>
</comment>
<evidence type="ECO:0000313" key="3">
    <source>
        <dbReference type="EMBL" id="KAF4748384.1"/>
    </source>
</evidence>
<evidence type="ECO:0000313" key="4">
    <source>
        <dbReference type="Proteomes" id="UP000574390"/>
    </source>
</evidence>
<sequence length="388" mass="43519">MRLIFHNTADAAPVDDSQDGPAENDDDHEGELKSRDEDLDELRASLSSVKEDVTAMTARISGDLEDARRTIGSQERQLACAQDLYKFSSEQSKLIADYWQGQAAMKDQNIAFFNQKLADAEPKATAGNPAGVDRFPNPATARDELSCLQDRHDKLLGTCLRLEKELRLLRRQNGQQEKAASSGDGRCETNSDSVPSSSSRGSESLDDLGRRSSDVDKEQPATLTSFTSISSESFDDHDEKRDIVEAVQNLHHCTWRTQLGVRVQQLERLSRQLDDTYNTSLNLGDQLRQQCEQILNLQQLNDELEVSEKRWRKVAEKAQSKLDACLATLDQQSTELDRIAEKGKDHRVTRSAAAWNTKAAAYRREVESIQLDIENLRGDLPAYSIHAE</sequence>
<dbReference type="AlphaFoldDB" id="A0A7J6TSN3"/>
<accession>A0A7J6TSN3</accession>
<feature type="compositionally biased region" description="Basic and acidic residues" evidence="2">
    <location>
        <begin position="207"/>
        <end position="219"/>
    </location>
</feature>